<dbReference type="CDD" id="cd06590">
    <property type="entry name" value="RNase_HII_bacteria_HIII_like"/>
    <property type="match status" value="1"/>
</dbReference>
<comment type="cofactor">
    <cofactor evidence="10">
        <name>Mn(2+)</name>
        <dbReference type="ChEBI" id="CHEBI:29035"/>
    </cofactor>
    <cofactor evidence="10">
        <name>Mg(2+)</name>
        <dbReference type="ChEBI" id="CHEBI:18420"/>
    </cofactor>
    <text evidence="10">Manganese or magnesium. Binds 1 divalent metal ion per monomer in the absence of substrate. May bind a second metal ion after substrate binding.</text>
</comment>
<feature type="binding site" evidence="10">
    <location>
        <position position="123"/>
    </location>
    <ligand>
        <name>a divalent metal cation</name>
        <dbReference type="ChEBI" id="CHEBI:60240"/>
    </ligand>
</feature>
<gene>
    <name evidence="13" type="primary">rnhB_1</name>
    <name evidence="13" type="ORF">NCTC10118_00498</name>
</gene>
<dbReference type="InterPro" id="IPR036397">
    <property type="entry name" value="RNaseH_sf"/>
</dbReference>
<dbReference type="InterPro" id="IPR024567">
    <property type="entry name" value="RNase_HII/HIII_dom"/>
</dbReference>
<feature type="binding site" evidence="10">
    <location>
        <position position="19"/>
    </location>
    <ligand>
        <name>a divalent metal cation</name>
        <dbReference type="ChEBI" id="CHEBI:60240"/>
    </ligand>
</feature>
<evidence type="ECO:0000256" key="3">
    <source>
        <dbReference type="ARBA" id="ARBA00004496"/>
    </source>
</evidence>
<evidence type="ECO:0000256" key="11">
    <source>
        <dbReference type="RuleBase" id="RU003515"/>
    </source>
</evidence>
<protein>
    <recommendedName>
        <fullName evidence="11">Ribonuclease</fullName>
        <ecNumber evidence="11">3.1.26.4</ecNumber>
    </recommendedName>
</protein>
<comment type="catalytic activity">
    <reaction evidence="1 10 11">
        <text>Endonucleolytic cleavage to 5'-phosphomonoester.</text>
        <dbReference type="EC" id="3.1.26.4"/>
    </reaction>
</comment>
<keyword evidence="5" id="KW-0963">Cytoplasm</keyword>
<keyword evidence="14" id="KW-1185">Reference proteome</keyword>
<dbReference type="SUPFAM" id="SSF53098">
    <property type="entry name" value="Ribonuclease H-like"/>
    <property type="match status" value="1"/>
</dbReference>
<dbReference type="Proteomes" id="UP000289952">
    <property type="component" value="Chromosome"/>
</dbReference>
<dbReference type="GO" id="GO:0006298">
    <property type="term" value="P:mismatch repair"/>
    <property type="evidence" value="ECO:0007669"/>
    <property type="project" value="TreeGrafter"/>
</dbReference>
<evidence type="ECO:0000313" key="14">
    <source>
        <dbReference type="Proteomes" id="UP000289952"/>
    </source>
</evidence>
<evidence type="ECO:0000256" key="1">
    <source>
        <dbReference type="ARBA" id="ARBA00000077"/>
    </source>
</evidence>
<comment type="function">
    <text evidence="2 11">Endonuclease that specifically degrades the RNA of RNA-DNA hybrids.</text>
</comment>
<evidence type="ECO:0000256" key="8">
    <source>
        <dbReference type="ARBA" id="ARBA00022759"/>
    </source>
</evidence>
<organism evidence="13 14">
    <name type="scientific">Mycoplasmopsis bovirhinis</name>
    <dbReference type="NCBI Taxonomy" id="29553"/>
    <lineage>
        <taxon>Bacteria</taxon>
        <taxon>Bacillati</taxon>
        <taxon>Mycoplasmatota</taxon>
        <taxon>Mycoplasmoidales</taxon>
        <taxon>Metamycoplasmataceae</taxon>
        <taxon>Mycoplasmopsis</taxon>
    </lineage>
</organism>
<proteinExistence type="inferred from homology"/>
<keyword evidence="6 10" id="KW-0540">Nuclease</keyword>
<evidence type="ECO:0000313" key="13">
    <source>
        <dbReference type="EMBL" id="VEU63475.1"/>
    </source>
</evidence>
<name>A0A449AEV1_9BACT</name>
<accession>A0A449AEV1</accession>
<evidence type="ECO:0000256" key="2">
    <source>
        <dbReference type="ARBA" id="ARBA00004065"/>
    </source>
</evidence>
<dbReference type="GO" id="GO:0032299">
    <property type="term" value="C:ribonuclease H2 complex"/>
    <property type="evidence" value="ECO:0007669"/>
    <property type="project" value="TreeGrafter"/>
</dbReference>
<dbReference type="GO" id="GO:0003723">
    <property type="term" value="F:RNA binding"/>
    <property type="evidence" value="ECO:0007669"/>
    <property type="project" value="UniProtKB-UniRule"/>
</dbReference>
<feature type="domain" description="RNase H type-2" evidence="12">
    <location>
        <begin position="13"/>
        <end position="227"/>
    </location>
</feature>
<dbReference type="GO" id="GO:0005737">
    <property type="term" value="C:cytoplasm"/>
    <property type="evidence" value="ECO:0007669"/>
    <property type="project" value="UniProtKB-SubCell"/>
</dbReference>
<evidence type="ECO:0000256" key="5">
    <source>
        <dbReference type="ARBA" id="ARBA00022490"/>
    </source>
</evidence>
<comment type="subcellular location">
    <subcellularLocation>
        <location evidence="3">Cytoplasm</location>
    </subcellularLocation>
</comment>
<evidence type="ECO:0000256" key="10">
    <source>
        <dbReference type="PROSITE-ProRule" id="PRU01319"/>
    </source>
</evidence>
<sequence length="227" mass="25979">MKFVESLPKNLNKNILGIDETGVGDYFTPLIACGALLPKEMHQWAVDLGVKDSKLLSENKIKEIAQELKSKIPHAVYVLSQQGYNTMVNKKFNANEIKFFAHANAILNFDKKYKIANKEILIDKYSTIKAIEKYSNRFLFIESFQEICQIYNKIYLEEKAESKCLSVACASIIARAYLIEYMEKQTKEWNFAFPLGANTSVKQAVLKFKELHGQDSLNKVTKTSFKI</sequence>
<keyword evidence="7 10" id="KW-0479">Metal-binding</keyword>
<feature type="binding site" evidence="10">
    <location>
        <position position="20"/>
    </location>
    <ligand>
        <name>a divalent metal cation</name>
        <dbReference type="ChEBI" id="CHEBI:60240"/>
    </ligand>
</feature>
<keyword evidence="8 10" id="KW-0255">Endonuclease</keyword>
<evidence type="ECO:0000256" key="4">
    <source>
        <dbReference type="ARBA" id="ARBA00008378"/>
    </source>
</evidence>
<dbReference type="GO" id="GO:0046872">
    <property type="term" value="F:metal ion binding"/>
    <property type="evidence" value="ECO:0007669"/>
    <property type="project" value="UniProtKB-KW"/>
</dbReference>
<dbReference type="Gene3D" id="3.30.420.10">
    <property type="entry name" value="Ribonuclease H-like superfamily/Ribonuclease H"/>
    <property type="match status" value="1"/>
</dbReference>
<dbReference type="PANTHER" id="PTHR10954">
    <property type="entry name" value="RIBONUCLEASE H2 SUBUNIT A"/>
    <property type="match status" value="1"/>
</dbReference>
<dbReference type="InterPro" id="IPR001352">
    <property type="entry name" value="RNase_HII/HIII"/>
</dbReference>
<evidence type="ECO:0000256" key="6">
    <source>
        <dbReference type="ARBA" id="ARBA00022722"/>
    </source>
</evidence>
<dbReference type="EMBL" id="LR214972">
    <property type="protein sequence ID" value="VEU63475.1"/>
    <property type="molecule type" value="Genomic_DNA"/>
</dbReference>
<dbReference type="PROSITE" id="PS51975">
    <property type="entry name" value="RNASE_H_2"/>
    <property type="match status" value="1"/>
</dbReference>
<dbReference type="GO" id="GO:0004523">
    <property type="term" value="F:RNA-DNA hybrid ribonuclease activity"/>
    <property type="evidence" value="ECO:0007669"/>
    <property type="project" value="UniProtKB-UniRule"/>
</dbReference>
<dbReference type="RefSeq" id="WP_129621672.1">
    <property type="nucleotide sequence ID" value="NZ_LR214972.1"/>
</dbReference>
<evidence type="ECO:0000256" key="9">
    <source>
        <dbReference type="ARBA" id="ARBA00022801"/>
    </source>
</evidence>
<dbReference type="InterPro" id="IPR012337">
    <property type="entry name" value="RNaseH-like_sf"/>
</dbReference>
<dbReference type="OrthoDB" id="9777935at2"/>
<evidence type="ECO:0000259" key="12">
    <source>
        <dbReference type="PROSITE" id="PS51975"/>
    </source>
</evidence>
<keyword evidence="9 10" id="KW-0378">Hydrolase</keyword>
<dbReference type="PANTHER" id="PTHR10954:SF23">
    <property type="entry name" value="RIBONUCLEASE"/>
    <property type="match status" value="1"/>
</dbReference>
<comment type="similarity">
    <text evidence="4">Belongs to the RNase HII family. RnhC subfamily.</text>
</comment>
<dbReference type="Pfam" id="PF01351">
    <property type="entry name" value="RNase_HII"/>
    <property type="match status" value="1"/>
</dbReference>
<dbReference type="EC" id="3.1.26.4" evidence="11"/>
<dbReference type="AlphaFoldDB" id="A0A449AEV1"/>
<reference evidence="13 14" key="1">
    <citation type="submission" date="2019-01" db="EMBL/GenBank/DDBJ databases">
        <authorList>
            <consortium name="Pathogen Informatics"/>
        </authorList>
    </citation>
    <scope>NUCLEOTIDE SEQUENCE [LARGE SCALE GENOMIC DNA]</scope>
    <source>
        <strain evidence="13 14">NCTC10118</strain>
    </source>
</reference>
<dbReference type="GO" id="GO:0043137">
    <property type="term" value="P:DNA replication, removal of RNA primer"/>
    <property type="evidence" value="ECO:0007669"/>
    <property type="project" value="TreeGrafter"/>
</dbReference>
<evidence type="ECO:0000256" key="7">
    <source>
        <dbReference type="ARBA" id="ARBA00022723"/>
    </source>
</evidence>